<evidence type="ECO:0000256" key="1">
    <source>
        <dbReference type="ARBA" id="ARBA00000439"/>
    </source>
</evidence>
<evidence type="ECO:0000256" key="4">
    <source>
        <dbReference type="ARBA" id="ARBA00020295"/>
    </source>
</evidence>
<organism evidence="11 12">
    <name type="scientific">Rubrobacter radiotolerans</name>
    <name type="common">Arthrobacter radiotolerans</name>
    <dbReference type="NCBI Taxonomy" id="42256"/>
    <lineage>
        <taxon>Bacteria</taxon>
        <taxon>Bacillati</taxon>
        <taxon>Actinomycetota</taxon>
        <taxon>Rubrobacteria</taxon>
        <taxon>Rubrobacterales</taxon>
        <taxon>Rubrobacteraceae</taxon>
        <taxon>Rubrobacter</taxon>
    </lineage>
</organism>
<evidence type="ECO:0000313" key="12">
    <source>
        <dbReference type="Proteomes" id="UP000025229"/>
    </source>
</evidence>
<keyword evidence="12" id="KW-1185">Reference proteome</keyword>
<evidence type="ECO:0000256" key="9">
    <source>
        <dbReference type="ARBA" id="ARBA00031501"/>
    </source>
</evidence>
<sequence>MIFRSFCGRAGAQAVRALGRAEVPGRASGVLLHPTSLAGPYGSGELGEEAERFVGFLREAGQTLWQVLPLGPTDAEGSPYSSPSAFAGNPLLVSTDRLVGEGLLREGEVAGVTSGDVDYAEVFPEKMERLRQAFSRWRPEAEFETFRERQAGWLPDYTLFMALKERYEGRSWTGWPEPLAFREAEALQDVRRENEREIRFWEFVQWRFFRDWGRVKSLANRAGVRVVGDVPIFISHDSADVWANQGEFYLDERGEPTVVAGVPPDYFSETGQLWGNPLYRWDRMERGGYRWWVARIEMALTQCDLIRLDHFRGFEAYWEVEAGEETAESGRWVAGPGEKLFERIRSDLGDLPMIAEDLGDISDEVRALREKLALPGMKVLQFGFSGPENPFLPHNYRGENWAVYTGTHDNDTTEGWLAGISDSSEGDLLRRYTGRESVGAWDVLRLAHASTARWSIVPMQDLLGLGSESRMNTPGTSTGNWRWRMPEGAMSSSLAEKLRDLTEVYGRTSETDDQ</sequence>
<evidence type="ECO:0000313" key="11">
    <source>
        <dbReference type="EMBL" id="AHY45370.1"/>
    </source>
</evidence>
<dbReference type="STRING" id="42256.RradSPS_0087"/>
<keyword evidence="5 10" id="KW-0328">Glycosyltransferase</keyword>
<keyword evidence="6 10" id="KW-0808">Transferase</keyword>
<dbReference type="Gene3D" id="3.20.20.80">
    <property type="entry name" value="Glycosidases"/>
    <property type="match status" value="1"/>
</dbReference>
<protein>
    <recommendedName>
        <fullName evidence="4 10">4-alpha-glucanotransferase</fullName>
        <ecNumber evidence="3 10">2.4.1.25</ecNumber>
    </recommendedName>
    <alternativeName>
        <fullName evidence="8 10">Amylomaltase</fullName>
    </alternativeName>
    <alternativeName>
        <fullName evidence="9 10">Disproportionating enzyme</fullName>
    </alternativeName>
</protein>
<dbReference type="KEGG" id="rrd:RradSPS_0087"/>
<evidence type="ECO:0000256" key="10">
    <source>
        <dbReference type="RuleBase" id="RU361207"/>
    </source>
</evidence>
<keyword evidence="7 10" id="KW-0119">Carbohydrate metabolism</keyword>
<reference evidence="11 12" key="1">
    <citation type="submission" date="2014-03" db="EMBL/GenBank/DDBJ databases">
        <title>Complete genome sequence of the Radio-Resistant Rubrobacter radiotolerans RSPS-4.</title>
        <authorList>
            <person name="Egas C.C."/>
            <person name="Barroso C.C."/>
            <person name="Froufe H.J.C."/>
            <person name="Pacheco J.J."/>
            <person name="Albuquerque L.L."/>
            <person name="da Costa M.M.S."/>
        </authorList>
    </citation>
    <scope>NUCLEOTIDE SEQUENCE [LARGE SCALE GENOMIC DNA]</scope>
    <source>
        <strain evidence="11 12">RSPS-4</strain>
    </source>
</reference>
<dbReference type="Proteomes" id="UP000025229">
    <property type="component" value="Chromosome"/>
</dbReference>
<comment type="catalytic activity">
    <reaction evidence="1 10">
        <text>Transfers a segment of a (1-&gt;4)-alpha-D-glucan to a new position in an acceptor, which may be glucose or a (1-&gt;4)-alpha-D-glucan.</text>
        <dbReference type="EC" id="2.4.1.25"/>
    </reaction>
</comment>
<evidence type="ECO:0000256" key="8">
    <source>
        <dbReference type="ARBA" id="ARBA00031423"/>
    </source>
</evidence>
<dbReference type="PANTHER" id="PTHR32438:SF5">
    <property type="entry name" value="4-ALPHA-GLUCANOTRANSFERASE DPE1, CHLOROPLASTIC_AMYLOPLASTIC"/>
    <property type="match status" value="1"/>
</dbReference>
<dbReference type="InterPro" id="IPR017853">
    <property type="entry name" value="GH"/>
</dbReference>
<gene>
    <name evidence="11" type="ORF">RradSPS_0087</name>
</gene>
<dbReference type="NCBIfam" id="TIGR00217">
    <property type="entry name" value="malQ"/>
    <property type="match status" value="1"/>
</dbReference>
<dbReference type="GO" id="GO:0004134">
    <property type="term" value="F:4-alpha-glucanotransferase activity"/>
    <property type="evidence" value="ECO:0007669"/>
    <property type="project" value="UniProtKB-EC"/>
</dbReference>
<evidence type="ECO:0000256" key="2">
    <source>
        <dbReference type="ARBA" id="ARBA00005684"/>
    </source>
</evidence>
<dbReference type="HOGENOM" id="CLU_014132_1_0_11"/>
<dbReference type="NCBIfam" id="NF011080">
    <property type="entry name" value="PRK14508.1-3"/>
    <property type="match status" value="1"/>
</dbReference>
<dbReference type="Pfam" id="PF02446">
    <property type="entry name" value="Glyco_hydro_77"/>
    <property type="match status" value="1"/>
</dbReference>
<dbReference type="InterPro" id="IPR003385">
    <property type="entry name" value="Glyco_hydro_77"/>
</dbReference>
<dbReference type="SUPFAM" id="SSF51445">
    <property type="entry name" value="(Trans)glycosidases"/>
    <property type="match status" value="1"/>
</dbReference>
<comment type="similarity">
    <text evidence="2 10">Belongs to the disproportionating enzyme family.</text>
</comment>
<dbReference type="PANTHER" id="PTHR32438">
    <property type="entry name" value="4-ALPHA-GLUCANOTRANSFERASE DPE1, CHLOROPLASTIC/AMYLOPLASTIC"/>
    <property type="match status" value="1"/>
</dbReference>
<evidence type="ECO:0000256" key="7">
    <source>
        <dbReference type="ARBA" id="ARBA00023277"/>
    </source>
</evidence>
<proteinExistence type="inferred from homology"/>
<accession>A0A023X024</accession>
<dbReference type="EC" id="2.4.1.25" evidence="3 10"/>
<name>A0A023X024_RUBRA</name>
<dbReference type="AlphaFoldDB" id="A0A023X024"/>
<evidence type="ECO:0000256" key="6">
    <source>
        <dbReference type="ARBA" id="ARBA00022679"/>
    </source>
</evidence>
<dbReference type="GO" id="GO:0005975">
    <property type="term" value="P:carbohydrate metabolic process"/>
    <property type="evidence" value="ECO:0007669"/>
    <property type="project" value="InterPro"/>
</dbReference>
<dbReference type="PATRIC" id="fig|42256.3.peg.86"/>
<dbReference type="eggNOG" id="COG1640">
    <property type="taxonomic scope" value="Bacteria"/>
</dbReference>
<dbReference type="EMBL" id="CP007514">
    <property type="protein sequence ID" value="AHY45370.1"/>
    <property type="molecule type" value="Genomic_DNA"/>
</dbReference>
<evidence type="ECO:0000256" key="3">
    <source>
        <dbReference type="ARBA" id="ARBA00012560"/>
    </source>
</evidence>
<evidence type="ECO:0000256" key="5">
    <source>
        <dbReference type="ARBA" id="ARBA00022676"/>
    </source>
</evidence>